<keyword evidence="2" id="KW-0472">Membrane</keyword>
<accession>A0A8T1ZEE3</accession>
<reference evidence="4 5" key="1">
    <citation type="submission" date="2020-12" db="EMBL/GenBank/DDBJ databases">
        <title>Concerted genomic and epigenomic changes stabilize Arabidopsis allopolyploids.</title>
        <authorList>
            <person name="Chen Z."/>
        </authorList>
    </citation>
    <scope>NUCLEOTIDE SEQUENCE [LARGE SCALE GENOMIC DNA]</scope>
    <source>
        <strain evidence="4">As9502</strain>
        <tissue evidence="4">Leaf</tissue>
    </source>
</reference>
<dbReference type="GO" id="GO:0003824">
    <property type="term" value="F:catalytic activity"/>
    <property type="evidence" value="ECO:0007669"/>
    <property type="project" value="InterPro"/>
</dbReference>
<dbReference type="PANTHER" id="PTHR10185:SF17">
    <property type="entry name" value="GM01519P-RELATED"/>
    <property type="match status" value="1"/>
</dbReference>
<keyword evidence="2" id="KW-1133">Transmembrane helix</keyword>
<evidence type="ECO:0000313" key="4">
    <source>
        <dbReference type="EMBL" id="KAG7556428.1"/>
    </source>
</evidence>
<dbReference type="InterPro" id="IPR001736">
    <property type="entry name" value="PLipase_D/transphosphatidylase"/>
</dbReference>
<keyword evidence="2" id="KW-0812">Transmembrane</keyword>
<gene>
    <name evidence="4" type="ORF">ISN44_As11g024630</name>
</gene>
<dbReference type="CDD" id="cd09107">
    <property type="entry name" value="PLDc_vPLD3_4_5_like_2"/>
    <property type="match status" value="1"/>
</dbReference>
<feature type="region of interest" description="Disordered" evidence="1">
    <location>
        <begin position="30"/>
        <end position="62"/>
    </location>
</feature>
<feature type="domain" description="PLD phosphodiesterase" evidence="3">
    <location>
        <begin position="528"/>
        <end position="554"/>
    </location>
</feature>
<feature type="compositionally biased region" description="Basic and acidic residues" evidence="1">
    <location>
        <begin position="30"/>
        <end position="45"/>
    </location>
</feature>
<comment type="caution">
    <text evidence="4">The sequence shown here is derived from an EMBL/GenBank/DDBJ whole genome shotgun (WGS) entry which is preliminary data.</text>
</comment>
<dbReference type="Proteomes" id="UP000694251">
    <property type="component" value="Chromosome 11"/>
</dbReference>
<evidence type="ECO:0000256" key="1">
    <source>
        <dbReference type="SAM" id="MobiDB-lite"/>
    </source>
</evidence>
<dbReference type="SMART" id="SM00155">
    <property type="entry name" value="PLDc"/>
    <property type="match status" value="2"/>
</dbReference>
<evidence type="ECO:0000256" key="2">
    <source>
        <dbReference type="SAM" id="Phobius"/>
    </source>
</evidence>
<evidence type="ECO:0000259" key="3">
    <source>
        <dbReference type="PROSITE" id="PS50035"/>
    </source>
</evidence>
<dbReference type="OrthoDB" id="1923775at2759"/>
<dbReference type="CDD" id="cd09106">
    <property type="entry name" value="PLDc_vPLD3_4_5_like_1"/>
    <property type="match status" value="1"/>
</dbReference>
<dbReference type="PANTHER" id="PTHR10185">
    <property type="entry name" value="PHOSPHOLIPASE D - RELATED"/>
    <property type="match status" value="1"/>
</dbReference>
<proteinExistence type="predicted"/>
<feature type="transmembrane region" description="Helical" evidence="2">
    <location>
        <begin position="92"/>
        <end position="109"/>
    </location>
</feature>
<protein>
    <submittedName>
        <fullName evidence="4">Phospholipase D-like domain</fullName>
    </submittedName>
</protein>
<dbReference type="InterPro" id="IPR025202">
    <property type="entry name" value="PLD-like_dom"/>
</dbReference>
<feature type="domain" description="PLD phosphodiesterase" evidence="3">
    <location>
        <begin position="245"/>
        <end position="272"/>
    </location>
</feature>
<dbReference type="PROSITE" id="PS50035">
    <property type="entry name" value="PLD"/>
    <property type="match status" value="2"/>
</dbReference>
<sequence>MKMKAFSVLDSLIQKLSCWISRSLVAISEDGKDAENDTSDEESKPLMEMSPSKENGQEKEMSKTLKSGKKVFELNNHSHNHLSTRRMMKRELVYVVVWLLACLYLTRVVESSDRCKAWLVQSIPTDMPELPRISGVLSTGDVFQWLANNSTRSLDIIAQNWQLLANPKDPRSGDFGYSDSELQRFGANLGALVYKSIDNAANRNVSIRLLSHSGVYPEYTKEPSDLAYGRSNVKNVTLLLSKWWGSGIVHAKVWISDDRDVYIGSANNDWKSLTQVKEVGIYLSGCSRMAREIKTYFNNLWRLASLDTLTHTRSVSDQQWLINRTVPCWSHFVSKKARCRSPLPSYIETPNVSPGYPSLSDPEMFKVDIETLPRNRSCPEPQPSYLSFAPPELLFGKHQSDEQGWIDTIKSVVEGGTVRINTMDWLGQSQYTNPKVYWSSFSSAVSEVVFSKNAKVKILVAYWGHFIEATDGYLRSLLYSNVLCSSSSSVLNKCFGQVEIRYYMVLGFNKTGPAVINGTKTGNSYPAYTRVNHGKYAVSDVRAHIGTSNLVWDYFFVTSGVSFGTYNTKIVLKLQEIFDADWNSPYVVPVQ</sequence>
<dbReference type="InterPro" id="IPR050874">
    <property type="entry name" value="Diverse_PLD-related"/>
</dbReference>
<name>A0A8T1ZEE3_ARASU</name>
<dbReference type="Pfam" id="PF13091">
    <property type="entry name" value="PLDc_2"/>
    <property type="match status" value="1"/>
</dbReference>
<evidence type="ECO:0000313" key="5">
    <source>
        <dbReference type="Proteomes" id="UP000694251"/>
    </source>
</evidence>
<dbReference type="EMBL" id="JAEFBJ010000011">
    <property type="protein sequence ID" value="KAG7556428.1"/>
    <property type="molecule type" value="Genomic_DNA"/>
</dbReference>
<organism evidence="4 5">
    <name type="scientific">Arabidopsis suecica</name>
    <name type="common">Swedish thale-cress</name>
    <name type="synonym">Cardaminopsis suecica</name>
    <dbReference type="NCBI Taxonomy" id="45249"/>
    <lineage>
        <taxon>Eukaryota</taxon>
        <taxon>Viridiplantae</taxon>
        <taxon>Streptophyta</taxon>
        <taxon>Embryophyta</taxon>
        <taxon>Tracheophyta</taxon>
        <taxon>Spermatophyta</taxon>
        <taxon>Magnoliopsida</taxon>
        <taxon>eudicotyledons</taxon>
        <taxon>Gunneridae</taxon>
        <taxon>Pentapetalae</taxon>
        <taxon>rosids</taxon>
        <taxon>malvids</taxon>
        <taxon>Brassicales</taxon>
        <taxon>Brassicaceae</taxon>
        <taxon>Camelineae</taxon>
        <taxon>Arabidopsis</taxon>
    </lineage>
</organism>
<dbReference type="AlphaFoldDB" id="A0A8T1ZEE3"/>
<keyword evidence="5" id="KW-1185">Reference proteome</keyword>